<evidence type="ECO:0008006" key="3">
    <source>
        <dbReference type="Google" id="ProtNLM"/>
    </source>
</evidence>
<dbReference type="Proteomes" id="UP001596174">
    <property type="component" value="Unassembled WGS sequence"/>
</dbReference>
<evidence type="ECO:0000313" key="2">
    <source>
        <dbReference type="Proteomes" id="UP001596174"/>
    </source>
</evidence>
<protein>
    <recommendedName>
        <fullName evidence="3">Glycine zipper domain-containing protein</fullName>
    </recommendedName>
</protein>
<gene>
    <name evidence="1" type="ORF">ACFP3V_18495</name>
</gene>
<accession>A0ABW1G6D5</accession>
<proteinExistence type="predicted"/>
<name>A0ABW1G6D5_9ACTN</name>
<organism evidence="1 2">
    <name type="scientific">Streptacidiphilus monticola</name>
    <dbReference type="NCBI Taxonomy" id="2161674"/>
    <lineage>
        <taxon>Bacteria</taxon>
        <taxon>Bacillati</taxon>
        <taxon>Actinomycetota</taxon>
        <taxon>Actinomycetes</taxon>
        <taxon>Kitasatosporales</taxon>
        <taxon>Streptomycetaceae</taxon>
        <taxon>Streptacidiphilus</taxon>
    </lineage>
</organism>
<evidence type="ECO:0000313" key="1">
    <source>
        <dbReference type="EMBL" id="MFC5909199.1"/>
    </source>
</evidence>
<sequence length="97" mass="9868">MTFYEMYREQQKVYQEQGKEAGDRFTHSVIGANAGMVGGAAGGAAIGTAICPGAGTVIGAVIGGAVGGVKGVQNESLKDNAKTYASAVRRLLGFARS</sequence>
<reference evidence="2" key="1">
    <citation type="journal article" date="2019" name="Int. J. Syst. Evol. Microbiol.">
        <title>The Global Catalogue of Microorganisms (GCM) 10K type strain sequencing project: providing services to taxonomists for standard genome sequencing and annotation.</title>
        <authorList>
            <consortium name="The Broad Institute Genomics Platform"/>
            <consortium name="The Broad Institute Genome Sequencing Center for Infectious Disease"/>
            <person name="Wu L."/>
            <person name="Ma J."/>
        </authorList>
    </citation>
    <scope>NUCLEOTIDE SEQUENCE [LARGE SCALE GENOMIC DNA]</scope>
    <source>
        <strain evidence="2">JCM 4816</strain>
    </source>
</reference>
<dbReference type="EMBL" id="JBHSQJ010000075">
    <property type="protein sequence ID" value="MFC5909199.1"/>
    <property type="molecule type" value="Genomic_DNA"/>
</dbReference>
<dbReference type="RefSeq" id="WP_380584787.1">
    <property type="nucleotide sequence ID" value="NZ_JBHSQJ010000075.1"/>
</dbReference>
<keyword evidence="2" id="KW-1185">Reference proteome</keyword>
<comment type="caution">
    <text evidence="1">The sequence shown here is derived from an EMBL/GenBank/DDBJ whole genome shotgun (WGS) entry which is preliminary data.</text>
</comment>